<protein>
    <submittedName>
        <fullName evidence="2">Uncharacterized protein</fullName>
    </submittedName>
</protein>
<dbReference type="Proteomes" id="UP000316425">
    <property type="component" value="Unassembled WGS sequence"/>
</dbReference>
<feature type="transmembrane region" description="Helical" evidence="1">
    <location>
        <begin position="12"/>
        <end position="32"/>
    </location>
</feature>
<accession>A0A556P9X9</accession>
<evidence type="ECO:0000256" key="1">
    <source>
        <dbReference type="SAM" id="Phobius"/>
    </source>
</evidence>
<reference evidence="2 3" key="1">
    <citation type="submission" date="2019-07" db="EMBL/GenBank/DDBJ databases">
        <title>Allobacillus sp. nov. SKP isolated from shrimp paste of Euphausiacea.</title>
        <authorList>
            <person name="Kanchanasin P."/>
            <person name="Tanasupawat S."/>
            <person name="Shi W."/>
            <person name="Wu L."/>
            <person name="Ma J."/>
        </authorList>
    </citation>
    <scope>NUCLEOTIDE SEQUENCE [LARGE SCALE GENOMIC DNA]</scope>
    <source>
        <strain evidence="2 3">SKP4-8</strain>
    </source>
</reference>
<keyword evidence="1" id="KW-1133">Transmembrane helix</keyword>
<dbReference type="OrthoDB" id="2964082at2"/>
<sequence>MVQPKALFESGLKIVGVLTIIWGLVHITPVVFQFMSIYNQPDMMTNQNLSSYRFSLIFQVVYPVILLIIGIYLLKDGKAVVELAFNNLSTKDEDKIGSLFYLFMKMAGLVLIIYSLPKAFQIISNFIFTSSVNSVNTFEQTQFIVQNLVMVVIHFIFGIYLLRSGKIFYKIGFSKNNEDE</sequence>
<evidence type="ECO:0000313" key="2">
    <source>
        <dbReference type="EMBL" id="TSJ61185.1"/>
    </source>
</evidence>
<keyword evidence="3" id="KW-1185">Reference proteome</keyword>
<gene>
    <name evidence="2" type="ORF">FPQ13_11465</name>
</gene>
<dbReference type="EMBL" id="VMHE01000028">
    <property type="protein sequence ID" value="TSJ61185.1"/>
    <property type="molecule type" value="Genomic_DNA"/>
</dbReference>
<keyword evidence="1" id="KW-0472">Membrane</keyword>
<dbReference type="RefSeq" id="WP_144089469.1">
    <property type="nucleotide sequence ID" value="NZ_VMHE01000028.1"/>
</dbReference>
<name>A0A556P9X9_9BACI</name>
<keyword evidence="1" id="KW-0812">Transmembrane</keyword>
<evidence type="ECO:0000313" key="3">
    <source>
        <dbReference type="Proteomes" id="UP000316425"/>
    </source>
</evidence>
<organism evidence="2 3">
    <name type="scientific">Allobacillus salarius</name>
    <dbReference type="NCBI Taxonomy" id="1955272"/>
    <lineage>
        <taxon>Bacteria</taxon>
        <taxon>Bacillati</taxon>
        <taxon>Bacillota</taxon>
        <taxon>Bacilli</taxon>
        <taxon>Bacillales</taxon>
        <taxon>Bacillaceae</taxon>
        <taxon>Allobacillus</taxon>
    </lineage>
</organism>
<feature type="transmembrane region" description="Helical" evidence="1">
    <location>
        <begin position="99"/>
        <end position="123"/>
    </location>
</feature>
<dbReference type="AlphaFoldDB" id="A0A556P9X9"/>
<feature type="transmembrane region" description="Helical" evidence="1">
    <location>
        <begin position="143"/>
        <end position="162"/>
    </location>
</feature>
<proteinExistence type="predicted"/>
<feature type="transmembrane region" description="Helical" evidence="1">
    <location>
        <begin position="52"/>
        <end position="74"/>
    </location>
</feature>
<comment type="caution">
    <text evidence="2">The sequence shown here is derived from an EMBL/GenBank/DDBJ whole genome shotgun (WGS) entry which is preliminary data.</text>
</comment>